<feature type="region of interest" description="Disordered" evidence="13">
    <location>
        <begin position="625"/>
        <end position="660"/>
    </location>
</feature>
<dbReference type="PANTHER" id="PTHR13367:SF28">
    <property type="entry name" value="UBIQUITIN THIOESTERASE ZRANB1"/>
    <property type="match status" value="1"/>
</dbReference>
<dbReference type="GO" id="GO:0005634">
    <property type="term" value="C:nucleus"/>
    <property type="evidence" value="ECO:0007669"/>
    <property type="project" value="TreeGrafter"/>
</dbReference>
<dbReference type="EMBL" id="CAJNOM010000015">
    <property type="protein sequence ID" value="CAF0796802.1"/>
    <property type="molecule type" value="Genomic_DNA"/>
</dbReference>
<reference evidence="16" key="1">
    <citation type="submission" date="2021-02" db="EMBL/GenBank/DDBJ databases">
        <authorList>
            <person name="Nowell W R."/>
        </authorList>
    </citation>
    <scope>NUCLEOTIDE SEQUENCE</scope>
</reference>
<evidence type="ECO:0000256" key="6">
    <source>
        <dbReference type="ARBA" id="ARBA00022723"/>
    </source>
</evidence>
<evidence type="ECO:0000256" key="4">
    <source>
        <dbReference type="ARBA" id="ARBA00022670"/>
    </source>
</evidence>
<dbReference type="PROSITE" id="PS50802">
    <property type="entry name" value="OTU"/>
    <property type="match status" value="1"/>
</dbReference>
<feature type="domain" description="RanBP2-type" evidence="14">
    <location>
        <begin position="37"/>
        <end position="66"/>
    </location>
</feature>
<evidence type="ECO:0000256" key="13">
    <source>
        <dbReference type="SAM" id="MobiDB-lite"/>
    </source>
</evidence>
<evidence type="ECO:0000256" key="2">
    <source>
        <dbReference type="ARBA" id="ARBA00005865"/>
    </source>
</evidence>
<dbReference type="CDD" id="cd22767">
    <property type="entry name" value="OTU_ZRANB1"/>
    <property type="match status" value="1"/>
</dbReference>
<keyword evidence="11" id="KW-0862">Zinc</keyword>
<feature type="compositionally biased region" description="Low complexity" evidence="13">
    <location>
        <begin position="625"/>
        <end position="636"/>
    </location>
</feature>
<evidence type="ECO:0000313" key="19">
    <source>
        <dbReference type="Proteomes" id="UP000663877"/>
    </source>
</evidence>
<evidence type="ECO:0000256" key="3">
    <source>
        <dbReference type="ARBA" id="ARBA00012759"/>
    </source>
</evidence>
<dbReference type="InterPro" id="IPR036443">
    <property type="entry name" value="Znf_RanBP2_sf"/>
</dbReference>
<dbReference type="SUPFAM" id="SSF90209">
    <property type="entry name" value="Ran binding protein zinc finger-like"/>
    <property type="match status" value="2"/>
</dbReference>
<keyword evidence="7 12" id="KW-0863">Zinc-finger</keyword>
<evidence type="ECO:0000313" key="17">
    <source>
        <dbReference type="EMBL" id="CAF0796802.1"/>
    </source>
</evidence>
<evidence type="ECO:0000256" key="1">
    <source>
        <dbReference type="ARBA" id="ARBA00000707"/>
    </source>
</evidence>
<evidence type="ECO:0000256" key="10">
    <source>
        <dbReference type="ARBA" id="ARBA00022807"/>
    </source>
</evidence>
<feature type="domain" description="RanBP2-type" evidence="14">
    <location>
        <begin position="168"/>
        <end position="197"/>
    </location>
</feature>
<evidence type="ECO:0000256" key="8">
    <source>
        <dbReference type="ARBA" id="ARBA00022786"/>
    </source>
</evidence>
<keyword evidence="8" id="KW-0833">Ubl conjugation pathway</keyword>
<sequence length="752" mass="85916">MNNPIDDDNDSSIDDFEHRNENLEKTSSNTMATTTIVDDKWSCSVCTYLNFALAQKCTMCRQPKITIMNAASADIYQLNASSESNTQQELAQQQIPATYIDSVEKWPCDQCTFLNYPRAVRCTQCGSYRLIGISRVSPVQQPSSIETNTNERISPPPSIIDSRRISQRLRKWTCTRCTTDNYPATKKCISCGIFRQNTTNNSNPIISTPTCSSSSSSSTCSSILIGTDEEQRMNAINKSMENINVERISNKESKHNRISGEKRLVTNKKNSSSASIDRLWLKACQTLLDHGSLPIVFEYLLCGGDPTRQIVIEDTQFLISSYLSSIDLVGRTLKNLANITGQIEQFCKFETAFQQLMRQQKKLPHQRRVPANICNRINGMIQHFFHSHLKLKKVTDFQSYFLTEWFTAVLPAEIRDFSHRTQQQIFDDILDQQVQQELEVDNRIINWNSEVTNRFHSRLYALWNRKNGDCLLDSVLQVCLGVWDTENTLRRAMAECLQNGSNKFFERWSEYERLVAEKQQYRQDEHQLRSDWNDVLTFANQPGESLGHAHIFALSHILRRPIIVYGVTNVKSYRGEYFIGLARFQGVYLPLLWETNFCSKSPICLGFTRNHFSALVPMQERINISSSSSSSSRSSSPLILNHDNDIQQRPSSSSSSLINQQPNDNNDLQIFYHPLMDCDGNLLPVHFLTSSEIGHEQAILHQWLDCGFTSNGLLVAKQKVGKRPQVCQQSLDVWLNLYSTNSGTRRMDLSSR</sequence>
<dbReference type="GO" id="GO:0008270">
    <property type="term" value="F:zinc ion binding"/>
    <property type="evidence" value="ECO:0007669"/>
    <property type="project" value="UniProtKB-KW"/>
</dbReference>
<accession>A0A813MRW7</accession>
<comment type="caution">
    <text evidence="16">The sequence shown here is derived from an EMBL/GenBank/DDBJ whole genome shotgun (WGS) entry which is preliminary data.</text>
</comment>
<dbReference type="InterPro" id="IPR003323">
    <property type="entry name" value="OTU_dom"/>
</dbReference>
<dbReference type="EC" id="3.4.19.12" evidence="3"/>
<feature type="domain" description="OTU" evidence="15">
    <location>
        <begin position="459"/>
        <end position="618"/>
    </location>
</feature>
<dbReference type="Pfam" id="PF02338">
    <property type="entry name" value="OTU"/>
    <property type="match status" value="1"/>
</dbReference>
<evidence type="ECO:0000259" key="15">
    <source>
        <dbReference type="PROSITE" id="PS50802"/>
    </source>
</evidence>
<evidence type="ECO:0000313" key="18">
    <source>
        <dbReference type="Proteomes" id="UP000663832"/>
    </source>
</evidence>
<evidence type="ECO:0000256" key="7">
    <source>
        <dbReference type="ARBA" id="ARBA00022771"/>
    </source>
</evidence>
<evidence type="ECO:0000256" key="11">
    <source>
        <dbReference type="ARBA" id="ARBA00022833"/>
    </source>
</evidence>
<dbReference type="Proteomes" id="UP000663832">
    <property type="component" value="Unassembled WGS sequence"/>
</dbReference>
<comment type="catalytic activity">
    <reaction evidence="1">
        <text>Thiol-dependent hydrolysis of ester, thioester, amide, peptide and isopeptide bonds formed by the C-terminal Gly of ubiquitin (a 76-residue protein attached to proteins as an intracellular targeting signal).</text>
        <dbReference type="EC" id="3.4.19.12"/>
    </reaction>
</comment>
<dbReference type="Proteomes" id="UP000663877">
    <property type="component" value="Unassembled WGS sequence"/>
</dbReference>
<dbReference type="GO" id="GO:0005737">
    <property type="term" value="C:cytoplasm"/>
    <property type="evidence" value="ECO:0007669"/>
    <property type="project" value="TreeGrafter"/>
</dbReference>
<name>A0A813MRW7_9BILA</name>
<dbReference type="GO" id="GO:0016055">
    <property type="term" value="P:Wnt signaling pathway"/>
    <property type="evidence" value="ECO:0007669"/>
    <property type="project" value="UniProtKB-KW"/>
</dbReference>
<dbReference type="InterPro" id="IPR001876">
    <property type="entry name" value="Znf_RanBP2"/>
</dbReference>
<dbReference type="Gene3D" id="3.90.70.80">
    <property type="match status" value="1"/>
</dbReference>
<dbReference type="PROSITE" id="PS01358">
    <property type="entry name" value="ZF_RANBP2_1"/>
    <property type="match status" value="3"/>
</dbReference>
<dbReference type="EMBL" id="CAJNOI010000002">
    <property type="protein sequence ID" value="CAF0727157.1"/>
    <property type="molecule type" value="Genomic_DNA"/>
</dbReference>
<evidence type="ECO:0000256" key="9">
    <source>
        <dbReference type="ARBA" id="ARBA00022801"/>
    </source>
</evidence>
<gene>
    <name evidence="16" type="ORF">BJG266_LOCUS863</name>
    <name evidence="17" type="ORF">QVE165_LOCUS3997</name>
</gene>
<keyword evidence="5" id="KW-0879">Wnt signaling pathway</keyword>
<keyword evidence="18" id="KW-1185">Reference proteome</keyword>
<dbReference type="Gene3D" id="1.25.40.560">
    <property type="match status" value="1"/>
</dbReference>
<dbReference type="InterPro" id="IPR049768">
    <property type="entry name" value="ZRANB1_OTU"/>
</dbReference>
<keyword evidence="6" id="KW-0479">Metal-binding</keyword>
<dbReference type="Gene3D" id="4.10.1060.10">
    <property type="entry name" value="Zinc finger, RanBP2-type"/>
    <property type="match status" value="1"/>
</dbReference>
<evidence type="ECO:0000313" key="16">
    <source>
        <dbReference type="EMBL" id="CAF0727157.1"/>
    </source>
</evidence>
<dbReference type="Gene3D" id="2.30.30.380">
    <property type="entry name" value="Zn-finger domain of Sec23/24"/>
    <property type="match status" value="1"/>
</dbReference>
<feature type="domain" description="RanBP2-type" evidence="14">
    <location>
        <begin position="102"/>
        <end position="131"/>
    </location>
</feature>
<dbReference type="OrthoDB" id="6275030at2759"/>
<dbReference type="SMART" id="SM00547">
    <property type="entry name" value="ZnF_RBZ"/>
    <property type="match status" value="3"/>
</dbReference>
<keyword evidence="4" id="KW-0645">Protease</keyword>
<dbReference type="InterPro" id="IPR051346">
    <property type="entry name" value="OTU_Deubiquitinase"/>
</dbReference>
<proteinExistence type="inferred from homology"/>
<dbReference type="PANTHER" id="PTHR13367">
    <property type="entry name" value="UBIQUITIN THIOESTERASE"/>
    <property type="match status" value="1"/>
</dbReference>
<keyword evidence="9" id="KW-0378">Hydrolase</keyword>
<comment type="similarity">
    <text evidence="2">Belongs to the peptidase C64 family.</text>
</comment>
<evidence type="ECO:0000256" key="12">
    <source>
        <dbReference type="PROSITE-ProRule" id="PRU00322"/>
    </source>
</evidence>
<evidence type="ECO:0000259" key="14">
    <source>
        <dbReference type="PROSITE" id="PS50199"/>
    </source>
</evidence>
<protein>
    <recommendedName>
        <fullName evidence="3">ubiquitinyl hydrolase 1</fullName>
        <ecNumber evidence="3">3.4.19.12</ecNumber>
    </recommendedName>
</protein>
<keyword evidence="10" id="KW-0788">Thiol protease</keyword>
<organism evidence="16 19">
    <name type="scientific">Adineta steineri</name>
    <dbReference type="NCBI Taxonomy" id="433720"/>
    <lineage>
        <taxon>Eukaryota</taxon>
        <taxon>Metazoa</taxon>
        <taxon>Spiralia</taxon>
        <taxon>Gnathifera</taxon>
        <taxon>Rotifera</taxon>
        <taxon>Eurotatoria</taxon>
        <taxon>Bdelloidea</taxon>
        <taxon>Adinetida</taxon>
        <taxon>Adinetidae</taxon>
        <taxon>Adineta</taxon>
    </lineage>
</organism>
<dbReference type="PROSITE" id="PS50199">
    <property type="entry name" value="ZF_RANBP2_2"/>
    <property type="match status" value="3"/>
</dbReference>
<dbReference type="GO" id="GO:0070530">
    <property type="term" value="F:K63-linked polyubiquitin modification-dependent protein binding"/>
    <property type="evidence" value="ECO:0007669"/>
    <property type="project" value="TreeGrafter"/>
</dbReference>
<dbReference type="Pfam" id="PF00641">
    <property type="entry name" value="Zn_ribbon_RanBP"/>
    <property type="match status" value="3"/>
</dbReference>
<dbReference type="AlphaFoldDB" id="A0A813MRW7"/>
<evidence type="ECO:0000256" key="5">
    <source>
        <dbReference type="ARBA" id="ARBA00022687"/>
    </source>
</evidence>
<dbReference type="GO" id="GO:0071947">
    <property type="term" value="P:protein deubiquitination involved in ubiquitin-dependent protein catabolic process"/>
    <property type="evidence" value="ECO:0007669"/>
    <property type="project" value="TreeGrafter"/>
</dbReference>
<dbReference type="GO" id="GO:0004843">
    <property type="term" value="F:cysteine-type deubiquitinase activity"/>
    <property type="evidence" value="ECO:0007669"/>
    <property type="project" value="UniProtKB-EC"/>
</dbReference>